<dbReference type="CDD" id="cd00060">
    <property type="entry name" value="FHA"/>
    <property type="match status" value="1"/>
</dbReference>
<dbReference type="Gene3D" id="2.60.200.20">
    <property type="match status" value="1"/>
</dbReference>
<feature type="compositionally biased region" description="Polar residues" evidence="1">
    <location>
        <begin position="156"/>
        <end position="168"/>
    </location>
</feature>
<comment type="caution">
    <text evidence="3">The sequence shown here is derived from an EMBL/GenBank/DDBJ whole genome shotgun (WGS) entry which is preliminary data.</text>
</comment>
<dbReference type="InterPro" id="IPR008984">
    <property type="entry name" value="SMAD_FHA_dom_sf"/>
</dbReference>
<sequence>MRLALQIYSTNYGNRRVWLDASQVVRVGRTPKSELTVPDDPHLSGVHFSIAREGNQVILKDLQSRNGTFVNGAKVGTAIQLYDGDVIVAGKTQFQVVMLSDLPGETSGGIAPPQTAGQAGQSSGVFPLEYDRTESIAPENNPFFQAKQNAKHDSKNVQNYPRLSSHTFKNARRNAGLGSDYVDNRPEPISQESVSGKELQPQSMISNPSLPQRSLSAAELAQGLQMRYETRLAPSGMTYFCPRNEVKPPTDVADFIGQNRFLYAIVNYGRMQPQQQPGFYQEAMAAGAVQISSTQLLIAKQDVAAFHGIMRQSWGQDALICMTSRLNKLDFVSLAYRLTNELASPAELLNHLYSDGQFTNYGFLDGISAILLEIERGSRWVIFKNDQEIRTWRTLGLPCPPELVG</sequence>
<gene>
    <name evidence="3" type="ORF">C5Y83_09750</name>
</gene>
<name>A0A2S8FVI4_9BACT</name>
<dbReference type="OrthoDB" id="289828at2"/>
<reference evidence="3 4" key="1">
    <citation type="submission" date="2018-02" db="EMBL/GenBank/DDBJ databases">
        <title>Comparative genomes isolates from brazilian mangrove.</title>
        <authorList>
            <person name="Araujo J.E."/>
            <person name="Taketani R.G."/>
            <person name="Silva M.C.P."/>
            <person name="Loureco M.V."/>
            <person name="Andreote F.D."/>
        </authorList>
    </citation>
    <scope>NUCLEOTIDE SEQUENCE [LARGE SCALE GENOMIC DNA]</scope>
    <source>
        <strain evidence="3 4">Hex-1 MGV</strain>
    </source>
</reference>
<evidence type="ECO:0000256" key="1">
    <source>
        <dbReference type="SAM" id="MobiDB-lite"/>
    </source>
</evidence>
<evidence type="ECO:0000313" key="3">
    <source>
        <dbReference type="EMBL" id="PQO36189.1"/>
    </source>
</evidence>
<protein>
    <recommendedName>
        <fullName evidence="2">FHA domain-containing protein</fullName>
    </recommendedName>
</protein>
<dbReference type="AlphaFoldDB" id="A0A2S8FVI4"/>
<feature type="domain" description="FHA" evidence="2">
    <location>
        <begin position="25"/>
        <end position="75"/>
    </location>
</feature>
<accession>A0A2S8FVI4</accession>
<feature type="region of interest" description="Disordered" evidence="1">
    <location>
        <begin position="148"/>
        <end position="211"/>
    </location>
</feature>
<dbReference type="SUPFAM" id="SSF49879">
    <property type="entry name" value="SMAD/FHA domain"/>
    <property type="match status" value="1"/>
</dbReference>
<dbReference type="PROSITE" id="PS50006">
    <property type="entry name" value="FHA_DOMAIN"/>
    <property type="match status" value="1"/>
</dbReference>
<dbReference type="Proteomes" id="UP000238322">
    <property type="component" value="Unassembled WGS sequence"/>
</dbReference>
<dbReference type="EMBL" id="PUHY01000006">
    <property type="protein sequence ID" value="PQO36189.1"/>
    <property type="molecule type" value="Genomic_DNA"/>
</dbReference>
<dbReference type="SMART" id="SM00240">
    <property type="entry name" value="FHA"/>
    <property type="match status" value="1"/>
</dbReference>
<evidence type="ECO:0000313" key="4">
    <source>
        <dbReference type="Proteomes" id="UP000238322"/>
    </source>
</evidence>
<proteinExistence type="predicted"/>
<dbReference type="RefSeq" id="WP_105329479.1">
    <property type="nucleotide sequence ID" value="NZ_PUHY01000006.1"/>
</dbReference>
<organism evidence="3 4">
    <name type="scientific">Blastopirellula marina</name>
    <dbReference type="NCBI Taxonomy" id="124"/>
    <lineage>
        <taxon>Bacteria</taxon>
        <taxon>Pseudomonadati</taxon>
        <taxon>Planctomycetota</taxon>
        <taxon>Planctomycetia</taxon>
        <taxon>Pirellulales</taxon>
        <taxon>Pirellulaceae</taxon>
        <taxon>Blastopirellula</taxon>
    </lineage>
</organism>
<dbReference type="Pfam" id="PF00498">
    <property type="entry name" value="FHA"/>
    <property type="match status" value="1"/>
</dbReference>
<feature type="compositionally biased region" description="Polar residues" evidence="1">
    <location>
        <begin position="190"/>
        <end position="211"/>
    </location>
</feature>
<dbReference type="InterPro" id="IPR000253">
    <property type="entry name" value="FHA_dom"/>
</dbReference>
<evidence type="ECO:0000259" key="2">
    <source>
        <dbReference type="PROSITE" id="PS50006"/>
    </source>
</evidence>